<reference evidence="1 2" key="1">
    <citation type="submission" date="2018-10" db="EMBL/GenBank/DDBJ databases">
        <title>Fifty Aureobasidium pullulans genomes reveal a recombining polyextremotolerant generalist.</title>
        <authorList>
            <person name="Gostincar C."/>
            <person name="Turk M."/>
            <person name="Zajc J."/>
            <person name="Gunde-Cimerman N."/>
        </authorList>
    </citation>
    <scope>NUCLEOTIDE SEQUENCE [LARGE SCALE GENOMIC DNA]</scope>
    <source>
        <strain evidence="1 2">EXF-3844</strain>
    </source>
</reference>
<dbReference type="PANTHER" id="PTHR36578:SF2">
    <property type="entry name" value="PA14 DOMAIN-CONTAINING PROTEIN"/>
    <property type="match status" value="1"/>
</dbReference>
<proteinExistence type="predicted"/>
<name>A0A4S9UFR2_AURPU</name>
<protein>
    <recommendedName>
        <fullName evidence="3">Apple domain-containing protein</fullName>
    </recommendedName>
</protein>
<comment type="caution">
    <text evidence="1">The sequence shown here is derived from an EMBL/GenBank/DDBJ whole genome shotgun (WGS) entry which is preliminary data.</text>
</comment>
<dbReference type="EMBL" id="QZBN01000739">
    <property type="protein sequence ID" value="THZ37284.1"/>
    <property type="molecule type" value="Genomic_DNA"/>
</dbReference>
<evidence type="ECO:0000313" key="2">
    <source>
        <dbReference type="Proteomes" id="UP000310121"/>
    </source>
</evidence>
<dbReference type="PANTHER" id="PTHR36578">
    <property type="entry name" value="CHROMOSOME 15, WHOLE GENOME SHOTGUN SEQUENCE"/>
    <property type="match status" value="1"/>
</dbReference>
<gene>
    <name evidence="1" type="ORF">D6C90_06755</name>
</gene>
<dbReference type="AlphaFoldDB" id="A0A4S9UFR2"/>
<evidence type="ECO:0000313" key="1">
    <source>
        <dbReference type="EMBL" id="THZ37284.1"/>
    </source>
</evidence>
<sequence>MGFARCISIITSLNYLFHHQEQPPLDSSIFKMRSFIAAAAFAALAQAQDLDWDVVLQATPIAEVSIPVVYATVPATTATATTVSYSSEAAAAAVTSALEANPSDAFPLDINIAKRATSATCQTQPTGAGPVPTDDSASAFLALPDFSASATAAAAATAIPSGYVNTFVNQKASNNAYGYMGYTLLTSYDAQACADKCTKINGCQAFNIYFERDPTVNPDDSSCSNPASTTQIKCVYWSGPVTNDNANNAGQWRNKFQVVIAGSNGYVNKSIATPDGYNAGVYLNNAAINAPLDCTGDDTFLESHVFNNKPFDANLCAAACNSQANYARATAQDGKFTKACNFFNTYLLYKNKVNIGQYCALYDQSWASSYAKNTGYYYGQDVYTVGFSYSFSNKTDPGQPRYPCAVASAKSAISSATLQSYCSSILTLAAATTQIVVYTPTVSATTLTTLSGANAKRAASATPSALQKYAPSVVTQACGLAVTSGATATTTTTASPTTVYIATSVVPA</sequence>
<evidence type="ECO:0008006" key="3">
    <source>
        <dbReference type="Google" id="ProtNLM"/>
    </source>
</evidence>
<organism evidence="1 2">
    <name type="scientific">Aureobasidium pullulans</name>
    <name type="common">Black yeast</name>
    <name type="synonym">Pullularia pullulans</name>
    <dbReference type="NCBI Taxonomy" id="5580"/>
    <lineage>
        <taxon>Eukaryota</taxon>
        <taxon>Fungi</taxon>
        <taxon>Dikarya</taxon>
        <taxon>Ascomycota</taxon>
        <taxon>Pezizomycotina</taxon>
        <taxon>Dothideomycetes</taxon>
        <taxon>Dothideomycetidae</taxon>
        <taxon>Dothideales</taxon>
        <taxon>Saccotheciaceae</taxon>
        <taxon>Aureobasidium</taxon>
    </lineage>
</organism>
<dbReference type="Proteomes" id="UP000310121">
    <property type="component" value="Unassembled WGS sequence"/>
</dbReference>
<accession>A0A4S9UFR2</accession>